<dbReference type="AlphaFoldDB" id="A0A842JA29"/>
<dbReference type="EMBL" id="JACLZK010000001">
    <property type="protein sequence ID" value="MBC2881974.1"/>
    <property type="molecule type" value="Genomic_DNA"/>
</dbReference>
<evidence type="ECO:0000256" key="1">
    <source>
        <dbReference type="SAM" id="SignalP"/>
    </source>
</evidence>
<dbReference type="Pfam" id="PF05538">
    <property type="entry name" value="Campylo_MOMP"/>
    <property type="match status" value="1"/>
</dbReference>
<keyword evidence="1" id="KW-0732">Signal</keyword>
<comment type="caution">
    <text evidence="2">The sequence shown here is derived from an EMBL/GenBank/DDBJ whole genome shotgun (WGS) entry which is preliminary data.</text>
</comment>
<dbReference type="InterPro" id="IPR023614">
    <property type="entry name" value="Porin_dom_sf"/>
</dbReference>
<accession>A0A842JA29</accession>
<dbReference type="SUPFAM" id="SSF56935">
    <property type="entry name" value="Porins"/>
    <property type="match status" value="1"/>
</dbReference>
<dbReference type="Gene3D" id="2.40.160.10">
    <property type="entry name" value="Porin"/>
    <property type="match status" value="1"/>
</dbReference>
<evidence type="ECO:0000313" key="2">
    <source>
        <dbReference type="EMBL" id="MBC2881974.1"/>
    </source>
</evidence>
<protein>
    <submittedName>
        <fullName evidence="2">Major outer membrane protein</fullName>
    </submittedName>
</protein>
<dbReference type="InterPro" id="IPR008439">
    <property type="entry name" value="Campylo_MOMP"/>
</dbReference>
<feature type="chain" id="PRO_5032360712" evidence="1">
    <location>
        <begin position="24"/>
        <end position="397"/>
    </location>
</feature>
<organism evidence="2 3">
    <name type="scientific">Campylobacter massiliensis</name>
    <dbReference type="NCBI Taxonomy" id="2762557"/>
    <lineage>
        <taxon>Bacteria</taxon>
        <taxon>Pseudomonadati</taxon>
        <taxon>Campylobacterota</taxon>
        <taxon>Epsilonproteobacteria</taxon>
        <taxon>Campylobacterales</taxon>
        <taxon>Campylobacteraceae</taxon>
        <taxon>Campylobacter</taxon>
    </lineage>
</organism>
<dbReference type="RefSeq" id="WP_185897669.1">
    <property type="nucleotide sequence ID" value="NZ_JACLZK010000001.1"/>
</dbReference>
<name>A0A842JA29_9BACT</name>
<keyword evidence="3" id="KW-1185">Reference proteome</keyword>
<dbReference type="Proteomes" id="UP000552683">
    <property type="component" value="Unassembled WGS sequence"/>
</dbReference>
<evidence type="ECO:0000313" key="3">
    <source>
        <dbReference type="Proteomes" id="UP000552683"/>
    </source>
</evidence>
<gene>
    <name evidence="2" type="ORF">H7R39_01545</name>
</gene>
<feature type="signal peptide" evidence="1">
    <location>
        <begin position="1"/>
        <end position="23"/>
    </location>
</feature>
<sequence length="397" mass="43597">MKIAKISLAALVALGAFSTVANATPLEEAIKNVDLSGYARYRYNNVAVKDGSGNKDNTTAHHQFKSEFSFKAALDDNFFGVLTLRYNSKDSSAFGADNSNDNTNTTSPFNVKEFYLGYKVGNTTVTAGKQEIGSFFTDDAVGTGLRVENQDITGLTLTALAFDALENNGETDNGLDDAVKNYVFNQNLYAVAAIGAYDPVSFQLWYASLVDVVNLIAGDVSFSLDITDDVNIGAQVQYAHADIDNNVGPDFKDTDFYATELSTKVFGADVAAGYIGYKVHDKANGFVSLEDQGSFIEVGEIKSALDYTALKGKANFWFLKAGYTFADKFRVGGDYSNGKVKDALGDKEKYQEYVARLTYDYSAKLQFSSFYAYEINKHQDDSKDKTKQLRFQAKYTF</sequence>
<proteinExistence type="predicted"/>
<reference evidence="2 3" key="1">
    <citation type="submission" date="2020-08" db="EMBL/GenBank/DDBJ databases">
        <title>Complete genome and description of Campylobacter massiliensis Marseille-Q3452 sp. nov.</title>
        <authorList>
            <person name="Antezack A."/>
        </authorList>
    </citation>
    <scope>NUCLEOTIDE SEQUENCE [LARGE SCALE GENOMIC DNA]</scope>
    <source>
        <strain evidence="2 3">Marseille-Q3452</strain>
    </source>
</reference>